<dbReference type="InterPro" id="IPR001289">
    <property type="entry name" value="NFYA"/>
</dbReference>
<dbReference type="Proteomes" id="UP000037069">
    <property type="component" value="Unassembled WGS sequence"/>
</dbReference>
<comment type="subcellular location">
    <subcellularLocation>
        <location evidence="3">Endoplasmic reticulum</location>
    </subcellularLocation>
    <subcellularLocation>
        <location evidence="2">Golgi apparatus</location>
        <location evidence="2">cis-Golgi network</location>
    </subcellularLocation>
    <subcellularLocation>
        <location evidence="1 13">Nucleus</location>
    </subcellularLocation>
</comment>
<dbReference type="OrthoDB" id="1097733at2759"/>
<evidence type="ECO:0000256" key="4">
    <source>
        <dbReference type="ARBA" id="ARBA00006218"/>
    </source>
</evidence>
<feature type="region of interest" description="Disordered" evidence="14">
    <location>
        <begin position="246"/>
        <end position="294"/>
    </location>
</feature>
<name>A0A0L0CIN0_LUCCU</name>
<evidence type="ECO:0000256" key="3">
    <source>
        <dbReference type="ARBA" id="ARBA00004240"/>
    </source>
</evidence>
<dbReference type="GO" id="GO:0048193">
    <property type="term" value="P:Golgi vesicle transport"/>
    <property type="evidence" value="ECO:0007669"/>
    <property type="project" value="InterPro"/>
</dbReference>
<dbReference type="GO" id="GO:0005634">
    <property type="term" value="C:nucleus"/>
    <property type="evidence" value="ECO:0007669"/>
    <property type="project" value="UniProtKB-SubCell"/>
</dbReference>
<evidence type="ECO:0000256" key="2">
    <source>
        <dbReference type="ARBA" id="ARBA00004222"/>
    </source>
</evidence>
<feature type="compositionally biased region" description="Low complexity" evidence="14">
    <location>
        <begin position="61"/>
        <end position="72"/>
    </location>
</feature>
<dbReference type="GO" id="GO:0005794">
    <property type="term" value="C:Golgi apparatus"/>
    <property type="evidence" value="ECO:0007669"/>
    <property type="project" value="UniProtKB-SubCell"/>
</dbReference>
<keyword evidence="5" id="KW-0813">Transport</keyword>
<keyword evidence="7" id="KW-0931">ER-Golgi transport</keyword>
<evidence type="ECO:0000313" key="16">
    <source>
        <dbReference type="Proteomes" id="UP000037069"/>
    </source>
</evidence>
<keyword evidence="6" id="KW-0256">Endoplasmic reticulum</keyword>
<keyword evidence="16" id="KW-1185">Reference proteome</keyword>
<evidence type="ECO:0000256" key="10">
    <source>
        <dbReference type="ARBA" id="ARBA00023125"/>
    </source>
</evidence>
<dbReference type="OMA" id="YMDEMEN"/>
<dbReference type="SMART" id="SM00521">
    <property type="entry name" value="CBF"/>
    <property type="match status" value="1"/>
</dbReference>
<dbReference type="GO" id="GO:0030008">
    <property type="term" value="C:TRAPP complex"/>
    <property type="evidence" value="ECO:0007669"/>
    <property type="project" value="InterPro"/>
</dbReference>
<dbReference type="Pfam" id="PF02045">
    <property type="entry name" value="CBFB_NFYA"/>
    <property type="match status" value="1"/>
</dbReference>
<dbReference type="Gene3D" id="3.30.1380.20">
    <property type="entry name" value="Trafficking protein particle complex subunit 3"/>
    <property type="match status" value="1"/>
</dbReference>
<evidence type="ECO:0000256" key="6">
    <source>
        <dbReference type="ARBA" id="ARBA00022824"/>
    </source>
</evidence>
<dbReference type="AlphaFoldDB" id="A0A0L0CIN0"/>
<dbReference type="GO" id="GO:0003677">
    <property type="term" value="F:DNA binding"/>
    <property type="evidence" value="ECO:0007669"/>
    <property type="project" value="UniProtKB-KW"/>
</dbReference>
<keyword evidence="12 13" id="KW-0539">Nucleus</keyword>
<dbReference type="EMBL" id="JRES01000341">
    <property type="protein sequence ID" value="KNC32101.1"/>
    <property type="molecule type" value="Genomic_DNA"/>
</dbReference>
<reference evidence="15 16" key="1">
    <citation type="journal article" date="2015" name="Nat. Commun.">
        <title>Lucilia cuprina genome unlocks parasitic fly biology to underpin future interventions.</title>
        <authorList>
            <person name="Anstead C.A."/>
            <person name="Korhonen P.K."/>
            <person name="Young N.D."/>
            <person name="Hall R.S."/>
            <person name="Jex A.R."/>
            <person name="Murali S.C."/>
            <person name="Hughes D.S."/>
            <person name="Lee S.F."/>
            <person name="Perry T."/>
            <person name="Stroehlein A.J."/>
            <person name="Ansell B.R."/>
            <person name="Breugelmans B."/>
            <person name="Hofmann A."/>
            <person name="Qu J."/>
            <person name="Dugan S."/>
            <person name="Lee S.L."/>
            <person name="Chao H."/>
            <person name="Dinh H."/>
            <person name="Han Y."/>
            <person name="Doddapaneni H.V."/>
            <person name="Worley K.C."/>
            <person name="Muzny D.M."/>
            <person name="Ioannidis P."/>
            <person name="Waterhouse R.M."/>
            <person name="Zdobnov E.M."/>
            <person name="James P.J."/>
            <person name="Bagnall N.H."/>
            <person name="Kotze A.C."/>
            <person name="Gibbs R.A."/>
            <person name="Richards S."/>
            <person name="Batterham P."/>
            <person name="Gasser R.B."/>
        </authorList>
    </citation>
    <scope>NUCLEOTIDE SEQUENCE [LARGE SCALE GENOMIC DNA]</scope>
    <source>
        <strain evidence="15 16">LS</strain>
        <tissue evidence="15">Full body</tissue>
    </source>
</reference>
<comment type="similarity">
    <text evidence="13">Belongs to the NFYA/HAP2 subunit family.</text>
</comment>
<evidence type="ECO:0000256" key="12">
    <source>
        <dbReference type="ARBA" id="ARBA00023242"/>
    </source>
</evidence>
<comment type="caution">
    <text evidence="15">The sequence shown here is derived from an EMBL/GenBank/DDBJ whole genome shotgun (WGS) entry which is preliminary data.</text>
</comment>
<dbReference type="CDD" id="cd14942">
    <property type="entry name" value="TRAPPC3_bet3"/>
    <property type="match status" value="1"/>
</dbReference>
<dbReference type="Gene3D" id="6.10.250.2430">
    <property type="match status" value="1"/>
</dbReference>
<feature type="compositionally biased region" description="Polar residues" evidence="14">
    <location>
        <begin position="73"/>
        <end position="85"/>
    </location>
</feature>
<gene>
    <name evidence="15" type="ORF">FF38_00024</name>
</gene>
<dbReference type="InterPro" id="IPR007194">
    <property type="entry name" value="TRAPP_component"/>
</dbReference>
<dbReference type="STRING" id="7375.A0A0L0CIN0"/>
<evidence type="ECO:0000256" key="13">
    <source>
        <dbReference type="RuleBase" id="RU367155"/>
    </source>
</evidence>
<feature type="region of interest" description="Disordered" evidence="14">
    <location>
        <begin position="56"/>
        <end position="85"/>
    </location>
</feature>
<comment type="function">
    <text evidence="13">Component of the sequence-specific heterotrimeric transcription factor (NF-Y) which specifically recognizes a 5'-CCAAT-3' box motif found in the promoters of its target genes.</text>
</comment>
<keyword evidence="11 13" id="KW-0804">Transcription</keyword>
<evidence type="ECO:0000256" key="14">
    <source>
        <dbReference type="SAM" id="MobiDB-lite"/>
    </source>
</evidence>
<dbReference type="PROSITE" id="PS51152">
    <property type="entry name" value="NFYA_HAP2_2"/>
    <property type="match status" value="1"/>
</dbReference>
<feature type="compositionally biased region" description="Polar residues" evidence="14">
    <location>
        <begin position="273"/>
        <end position="282"/>
    </location>
</feature>
<feature type="compositionally biased region" description="Basic and acidic residues" evidence="14">
    <location>
        <begin position="343"/>
        <end position="352"/>
    </location>
</feature>
<dbReference type="Pfam" id="PF04051">
    <property type="entry name" value="TRAPP"/>
    <property type="match status" value="1"/>
</dbReference>
<evidence type="ECO:0000313" key="15">
    <source>
        <dbReference type="EMBL" id="KNC32101.1"/>
    </source>
</evidence>
<dbReference type="InterPro" id="IPR024096">
    <property type="entry name" value="NO_sig/Golgi_transp_ligand-bd"/>
</dbReference>
<feature type="compositionally biased region" description="Low complexity" evidence="14">
    <location>
        <begin position="246"/>
        <end position="272"/>
    </location>
</feature>
<dbReference type="SUPFAM" id="SSF111126">
    <property type="entry name" value="Ligand-binding domain in the NO signalling and Golgi transport"/>
    <property type="match status" value="1"/>
</dbReference>
<evidence type="ECO:0000256" key="8">
    <source>
        <dbReference type="ARBA" id="ARBA00023015"/>
    </source>
</evidence>
<keyword evidence="10 13" id="KW-0238">DNA-binding</keyword>
<sequence>MSRLVSKLDAKKVNLWSGHPRYKNEFQYDFTVVAPFQEDIRKRVGIYMDEMENSAANQLNQQQQQQQSQQQQGNTDQPMNTNSNTVSSNQIQVIPMPVMATAGGPAQIIIGQQQPQQVAGLQPQLIPLQGNQIMLQQPQQTAQPMQLMQLPDGQTLFYQPNVLSGTDNANNTIQAIHPQFININGQIMQITTAAPQQAGNANANANNTNPLAQQIIMVPQSATNQLATAAAAANVGNTATVRVSTPAPATTTQTQNPNTTTNTPSTTVQTPADSVTASTTEDAQAGEPEEEPLYVNAKQYKRILVRRQARAKLESRIPKERSKYLHESRHRHAMNRVRGEGGRFHSAQEKGDLQQQGAGHEEQQHTAQLSRASNSEFLTLTYGALVTQMLRDLENVEDVNKQLERIGYNMGMRLIEDFLARTSATRCLEMRETADRIQQAFRIYLNVQPTITNWSQASDEFSLQFETNPLTEFVELPPDLTNLRYSSIISGCIRGALEMVQLEVQCWFVQDQLKGDNVTELRVKFIRRLEDAIPAGED</sequence>
<dbReference type="InterPro" id="IPR016721">
    <property type="entry name" value="Bet3"/>
</dbReference>
<comment type="subunit">
    <text evidence="13">Heterotrimer.</text>
</comment>
<accession>A0A0L0CIN0</accession>
<organism evidence="15 16">
    <name type="scientific">Lucilia cuprina</name>
    <name type="common">Green bottle fly</name>
    <name type="synonym">Australian sheep blowfly</name>
    <dbReference type="NCBI Taxonomy" id="7375"/>
    <lineage>
        <taxon>Eukaryota</taxon>
        <taxon>Metazoa</taxon>
        <taxon>Ecdysozoa</taxon>
        <taxon>Arthropoda</taxon>
        <taxon>Hexapoda</taxon>
        <taxon>Insecta</taxon>
        <taxon>Pterygota</taxon>
        <taxon>Neoptera</taxon>
        <taxon>Endopterygota</taxon>
        <taxon>Diptera</taxon>
        <taxon>Brachycera</taxon>
        <taxon>Muscomorpha</taxon>
        <taxon>Oestroidea</taxon>
        <taxon>Calliphoridae</taxon>
        <taxon>Luciliinae</taxon>
        <taxon>Lucilia</taxon>
    </lineage>
</organism>
<protein>
    <recommendedName>
        <fullName evidence="13">Nuclear transcription factor Y subunit</fullName>
    </recommendedName>
</protein>
<evidence type="ECO:0000256" key="9">
    <source>
        <dbReference type="ARBA" id="ARBA00023034"/>
    </source>
</evidence>
<evidence type="ECO:0000256" key="7">
    <source>
        <dbReference type="ARBA" id="ARBA00022892"/>
    </source>
</evidence>
<dbReference type="GO" id="GO:0003700">
    <property type="term" value="F:DNA-binding transcription factor activity"/>
    <property type="evidence" value="ECO:0007669"/>
    <property type="project" value="UniProtKB-UniRule"/>
</dbReference>
<dbReference type="FunFam" id="3.30.1380.20:FF:000013">
    <property type="entry name" value="Trafficking protein particle complex subunit"/>
    <property type="match status" value="1"/>
</dbReference>
<keyword evidence="9" id="KW-0333">Golgi apparatus</keyword>
<evidence type="ECO:0000256" key="5">
    <source>
        <dbReference type="ARBA" id="ARBA00022448"/>
    </source>
</evidence>
<proteinExistence type="inferred from homology"/>
<dbReference type="GO" id="GO:0005783">
    <property type="term" value="C:endoplasmic reticulum"/>
    <property type="evidence" value="ECO:0007669"/>
    <property type="project" value="UniProtKB-SubCell"/>
</dbReference>
<evidence type="ECO:0000256" key="1">
    <source>
        <dbReference type="ARBA" id="ARBA00004123"/>
    </source>
</evidence>
<keyword evidence="8 13" id="KW-0805">Transcription regulation</keyword>
<evidence type="ECO:0000256" key="11">
    <source>
        <dbReference type="ARBA" id="ARBA00023163"/>
    </source>
</evidence>
<feature type="region of interest" description="Disordered" evidence="14">
    <location>
        <begin position="343"/>
        <end position="371"/>
    </location>
</feature>
<comment type="similarity">
    <text evidence="4">Belongs to the TRAPP small subunits family. BET3 subfamily.</text>
</comment>
<dbReference type="PANTHER" id="PTHR13048">
    <property type="entry name" value="TRAFFICKING PROTEIN PARTICLE COMPLEX SUBUNIT 3"/>
    <property type="match status" value="1"/>
</dbReference>